<feature type="region of interest" description="Disordered" evidence="1">
    <location>
        <begin position="69"/>
        <end position="103"/>
    </location>
</feature>
<dbReference type="RefSeq" id="XP_067756306.1">
    <property type="nucleotide sequence ID" value="XM_067900122.1"/>
</dbReference>
<sequence>MLRRFLTAYGRRRESVSAAYDSSLWSMSRQCSLLPSRHLRARAYLSPQCTIDTFSSLSPCCAAHHPMRRVSGKSMEKQPPSKKTVGLDASGGASQDGEGLGRDAFSSGINGIYGNRAESAMRGMLGPQGQADARESRAVPILGRASVQGTEYTLDRSTVFEHWRFQCPEPVGWHLSKLGSATCKMVNDVNEAVESLQLQIIKGCNVFEIDGAASEVHQSIARGIYEALQAFELDRSGFVMVARCGLIKQPRFQDEITRIEASNTAAVRNRIIPIFERYKASSLPSTSLKSGFRISELDDSQLARLNLRRVDRTTAAGLSPDWLDAFFTNIAYNTRLECIDVLLLEGVHTLFDARPDEHVDDDILQLFVYLERQVKEGVLQYYGVSSPHLAPPVPRNYPEMPPDALVPDKYRTPPKEPETISLYRLLALAERAGGARHHFRFVQYPFNFTQHQAISSPLPYDANHTLGTLCKALGLTALGYSPLEAPNLMQLPERYHNFPMEADLKALRMNFFTVCERSVLKEMEIKDTIDKGPDTLPPLEHLFVASVYLAAQRQFTNLFFFTDWVNHYMMPRFRRAMTRFKEASNADLKDWAKQYEQLISDLLRMRQRMFQHKHGKQAGLINMAIDYVSPTLAQCPMLNQKAINFATYGCDVLLCGFHVSRYFHEATELNPAKDGNLSIPEGELLALCEAETVTYANASPPHPYMLEPLMAEGKISKQPSKGSEHLVRIDPQNPKFPDIPEELQAGDSVTPISTDGAPAATPGVESVENRVKE</sequence>
<feature type="region of interest" description="Disordered" evidence="1">
    <location>
        <begin position="715"/>
        <end position="773"/>
    </location>
</feature>
<gene>
    <name evidence="2" type="ORF">JKF63_04129</name>
</gene>
<protein>
    <submittedName>
        <fullName evidence="2">Uncharacterized protein</fullName>
    </submittedName>
</protein>
<reference evidence="2 3" key="1">
    <citation type="submission" date="2021-02" db="EMBL/GenBank/DDBJ databases">
        <title>Porcisia hertigi Genome sequencing and assembly.</title>
        <authorList>
            <person name="Almutairi H."/>
            <person name="Gatherer D."/>
        </authorList>
    </citation>
    <scope>NUCLEOTIDE SEQUENCE [LARGE SCALE GENOMIC DNA]</scope>
    <source>
        <strain evidence="2 3">C119</strain>
    </source>
</reference>
<evidence type="ECO:0000313" key="3">
    <source>
        <dbReference type="Proteomes" id="UP000674318"/>
    </source>
</evidence>
<accession>A0A836L803</accession>
<evidence type="ECO:0000313" key="2">
    <source>
        <dbReference type="EMBL" id="KAG5501859.1"/>
    </source>
</evidence>
<dbReference type="OrthoDB" id="48988at2759"/>
<dbReference type="KEGG" id="phet:94290199"/>
<proteinExistence type="predicted"/>
<dbReference type="Gene3D" id="3.20.20.100">
    <property type="entry name" value="NADP-dependent oxidoreductase domain"/>
    <property type="match status" value="1"/>
</dbReference>
<evidence type="ECO:0000256" key="1">
    <source>
        <dbReference type="SAM" id="MobiDB-lite"/>
    </source>
</evidence>
<dbReference type="GeneID" id="94290199"/>
<name>A0A836L803_9TRYP</name>
<dbReference type="Proteomes" id="UP000674318">
    <property type="component" value="Unassembled WGS sequence"/>
</dbReference>
<keyword evidence="3" id="KW-1185">Reference proteome</keyword>
<dbReference type="AlphaFoldDB" id="A0A836L803"/>
<comment type="caution">
    <text evidence="2">The sequence shown here is derived from an EMBL/GenBank/DDBJ whole genome shotgun (WGS) entry which is preliminary data.</text>
</comment>
<dbReference type="InterPro" id="IPR036812">
    <property type="entry name" value="NAD(P)_OxRdtase_dom_sf"/>
</dbReference>
<dbReference type="EMBL" id="JAFJZO010000026">
    <property type="protein sequence ID" value="KAG5501859.1"/>
    <property type="molecule type" value="Genomic_DNA"/>
</dbReference>
<organism evidence="2 3">
    <name type="scientific">Porcisia hertigi</name>
    <dbReference type="NCBI Taxonomy" id="2761500"/>
    <lineage>
        <taxon>Eukaryota</taxon>
        <taxon>Discoba</taxon>
        <taxon>Euglenozoa</taxon>
        <taxon>Kinetoplastea</taxon>
        <taxon>Metakinetoplastina</taxon>
        <taxon>Trypanosomatida</taxon>
        <taxon>Trypanosomatidae</taxon>
        <taxon>Leishmaniinae</taxon>
        <taxon>Porcisia</taxon>
    </lineage>
</organism>